<evidence type="ECO:0000256" key="1">
    <source>
        <dbReference type="SAM" id="MobiDB-lite"/>
    </source>
</evidence>
<feature type="region of interest" description="Disordered" evidence="1">
    <location>
        <begin position="73"/>
        <end position="112"/>
    </location>
</feature>
<sequence>MGGHQTRTFVLAWNSRILSSNLIETASSIGERYSYRDCIEDGQKYEARDSYLMGKFVEWSTWRPSVSDRYEMPEHELNANRPATPTRGRPQAPNDKGGSLAWIKDELLNKKR</sequence>
<evidence type="ECO:0000313" key="3">
    <source>
        <dbReference type="Proteomes" id="UP000712600"/>
    </source>
</evidence>
<feature type="compositionally biased region" description="Basic and acidic residues" evidence="1">
    <location>
        <begin position="103"/>
        <end position="112"/>
    </location>
</feature>
<organism evidence="2 3">
    <name type="scientific">Brassica cretica</name>
    <name type="common">Mustard</name>
    <dbReference type="NCBI Taxonomy" id="69181"/>
    <lineage>
        <taxon>Eukaryota</taxon>
        <taxon>Viridiplantae</taxon>
        <taxon>Streptophyta</taxon>
        <taxon>Embryophyta</taxon>
        <taxon>Tracheophyta</taxon>
        <taxon>Spermatophyta</taxon>
        <taxon>Magnoliopsida</taxon>
        <taxon>eudicotyledons</taxon>
        <taxon>Gunneridae</taxon>
        <taxon>Pentapetalae</taxon>
        <taxon>rosids</taxon>
        <taxon>malvids</taxon>
        <taxon>Brassicales</taxon>
        <taxon>Brassicaceae</taxon>
        <taxon>Brassiceae</taxon>
        <taxon>Brassica</taxon>
    </lineage>
</organism>
<comment type="caution">
    <text evidence="2">The sequence shown here is derived from an EMBL/GenBank/DDBJ whole genome shotgun (WGS) entry which is preliminary data.</text>
</comment>
<gene>
    <name evidence="2" type="ORF">F2Q69_00006927</name>
</gene>
<protein>
    <submittedName>
        <fullName evidence="2">Uncharacterized protein</fullName>
    </submittedName>
</protein>
<dbReference type="Proteomes" id="UP000712600">
    <property type="component" value="Unassembled WGS sequence"/>
</dbReference>
<accession>A0A8S9P937</accession>
<proteinExistence type="predicted"/>
<name>A0A8S9P937_BRACR</name>
<dbReference type="AlphaFoldDB" id="A0A8S9P937"/>
<reference evidence="2" key="1">
    <citation type="submission" date="2019-12" db="EMBL/GenBank/DDBJ databases">
        <title>Genome sequencing and annotation of Brassica cretica.</title>
        <authorList>
            <person name="Studholme D.J."/>
            <person name="Sarris P."/>
        </authorList>
    </citation>
    <scope>NUCLEOTIDE SEQUENCE</scope>
    <source>
        <strain evidence="2">PFS-109/04</strain>
        <tissue evidence="2">Leaf</tissue>
    </source>
</reference>
<evidence type="ECO:0000313" key="2">
    <source>
        <dbReference type="EMBL" id="KAF3510751.1"/>
    </source>
</evidence>
<dbReference type="EMBL" id="QGKX02001521">
    <property type="protein sequence ID" value="KAF3510751.1"/>
    <property type="molecule type" value="Genomic_DNA"/>
</dbReference>